<protein>
    <submittedName>
        <fullName evidence="1">Uncharacterized protein</fullName>
    </submittedName>
</protein>
<accession>A0A9P6DLV6</accession>
<name>A0A9P6DLV6_9AGAM</name>
<dbReference type="AlphaFoldDB" id="A0A9P6DLV6"/>
<reference evidence="1" key="1">
    <citation type="journal article" date="2020" name="Nat. Commun.">
        <title>Large-scale genome sequencing of mycorrhizal fungi provides insights into the early evolution of symbiotic traits.</title>
        <authorList>
            <person name="Miyauchi S."/>
            <person name="Kiss E."/>
            <person name="Kuo A."/>
            <person name="Drula E."/>
            <person name="Kohler A."/>
            <person name="Sanchez-Garcia M."/>
            <person name="Morin E."/>
            <person name="Andreopoulos B."/>
            <person name="Barry K.W."/>
            <person name="Bonito G."/>
            <person name="Buee M."/>
            <person name="Carver A."/>
            <person name="Chen C."/>
            <person name="Cichocki N."/>
            <person name="Clum A."/>
            <person name="Culley D."/>
            <person name="Crous P.W."/>
            <person name="Fauchery L."/>
            <person name="Girlanda M."/>
            <person name="Hayes R.D."/>
            <person name="Keri Z."/>
            <person name="LaButti K."/>
            <person name="Lipzen A."/>
            <person name="Lombard V."/>
            <person name="Magnuson J."/>
            <person name="Maillard F."/>
            <person name="Murat C."/>
            <person name="Nolan M."/>
            <person name="Ohm R.A."/>
            <person name="Pangilinan J."/>
            <person name="Pereira M.F."/>
            <person name="Perotto S."/>
            <person name="Peter M."/>
            <person name="Pfister S."/>
            <person name="Riley R."/>
            <person name="Sitrit Y."/>
            <person name="Stielow J.B."/>
            <person name="Szollosi G."/>
            <person name="Zifcakova L."/>
            <person name="Stursova M."/>
            <person name="Spatafora J.W."/>
            <person name="Tedersoo L."/>
            <person name="Vaario L.M."/>
            <person name="Yamada A."/>
            <person name="Yan M."/>
            <person name="Wang P."/>
            <person name="Xu J."/>
            <person name="Bruns T."/>
            <person name="Baldrian P."/>
            <person name="Vilgalys R."/>
            <person name="Dunand C."/>
            <person name="Henrissat B."/>
            <person name="Grigoriev I.V."/>
            <person name="Hibbett D."/>
            <person name="Nagy L.G."/>
            <person name="Martin F.M."/>
        </authorList>
    </citation>
    <scope>NUCLEOTIDE SEQUENCE</scope>
    <source>
        <strain evidence="1">UP504</strain>
    </source>
</reference>
<keyword evidence="2" id="KW-1185">Reference proteome</keyword>
<dbReference type="Proteomes" id="UP000886523">
    <property type="component" value="Unassembled WGS sequence"/>
</dbReference>
<evidence type="ECO:0000313" key="2">
    <source>
        <dbReference type="Proteomes" id="UP000886523"/>
    </source>
</evidence>
<sequence length="173" mass="19513">MAHAMQNTVLDEKTHRPIAFSPANGMVIKVWYARESGDRTTPPLLSTVSYLSRLSNWQHHNTLSPYDYRDGPSYSLFNILVFLCLTNNHTDYLPRGSSSNLPGASTPPRLSACCIKLILRFAMSRELFESFLLSSSFVCDDIATVDWFLAVVEARIEALRVEKYVGGVPRRII</sequence>
<proteinExistence type="predicted"/>
<organism evidence="1 2">
    <name type="scientific">Hydnum rufescens UP504</name>
    <dbReference type="NCBI Taxonomy" id="1448309"/>
    <lineage>
        <taxon>Eukaryota</taxon>
        <taxon>Fungi</taxon>
        <taxon>Dikarya</taxon>
        <taxon>Basidiomycota</taxon>
        <taxon>Agaricomycotina</taxon>
        <taxon>Agaricomycetes</taxon>
        <taxon>Cantharellales</taxon>
        <taxon>Hydnaceae</taxon>
        <taxon>Hydnum</taxon>
    </lineage>
</organism>
<gene>
    <name evidence="1" type="ORF">BS47DRAFT_1402979</name>
</gene>
<comment type="caution">
    <text evidence="1">The sequence shown here is derived from an EMBL/GenBank/DDBJ whole genome shotgun (WGS) entry which is preliminary data.</text>
</comment>
<evidence type="ECO:0000313" key="1">
    <source>
        <dbReference type="EMBL" id="KAF9502900.1"/>
    </source>
</evidence>
<dbReference type="EMBL" id="MU129535">
    <property type="protein sequence ID" value="KAF9502900.1"/>
    <property type="molecule type" value="Genomic_DNA"/>
</dbReference>